<evidence type="ECO:0000313" key="8">
    <source>
        <dbReference type="EMBL" id="QKN88893.1"/>
    </source>
</evidence>
<evidence type="ECO:0000256" key="2">
    <source>
        <dbReference type="ARBA" id="ARBA00022431"/>
    </source>
</evidence>
<evidence type="ECO:0000256" key="1">
    <source>
        <dbReference type="ARBA" id="ARBA00010301"/>
    </source>
</evidence>
<protein>
    <submittedName>
        <fullName evidence="8">Capsid protein</fullName>
    </submittedName>
</protein>
<keyword evidence="2" id="KW-0167">Capsid protein</keyword>
<keyword evidence="2" id="KW-1140">T=1 icosahedral capsid protein</keyword>
<keyword evidence="5" id="KW-0945">Host-virus interaction</keyword>
<organism evidence="8">
    <name type="scientific">Cressdnaviricota sp</name>
    <dbReference type="NCBI Taxonomy" id="2748378"/>
    <lineage>
        <taxon>Viruses</taxon>
        <taxon>Monodnaviria</taxon>
        <taxon>Shotokuvirae</taxon>
        <taxon>Cressdnaviricota</taxon>
    </lineage>
</organism>
<accession>A0A6M9Z724</accession>
<dbReference type="GO" id="GO:0075732">
    <property type="term" value="P:viral penetration into host nucleus"/>
    <property type="evidence" value="ECO:0007669"/>
    <property type="project" value="UniProtKB-KW"/>
</dbReference>
<name>A0A6M9Z724_9VIRU</name>
<evidence type="ECO:0000256" key="3">
    <source>
        <dbReference type="ARBA" id="ARBA00022524"/>
    </source>
</evidence>
<dbReference type="Pfam" id="PF02443">
    <property type="entry name" value="Circo_capsid"/>
    <property type="match status" value="1"/>
</dbReference>
<dbReference type="GO" id="GO:0019062">
    <property type="term" value="P:virion attachment to host cell"/>
    <property type="evidence" value="ECO:0007669"/>
    <property type="project" value="UniProtKB-KW"/>
</dbReference>
<dbReference type="GO" id="GO:0043657">
    <property type="term" value="C:host cell"/>
    <property type="evidence" value="ECO:0007669"/>
    <property type="project" value="GOC"/>
</dbReference>
<evidence type="ECO:0000256" key="5">
    <source>
        <dbReference type="ARBA" id="ARBA00022804"/>
    </source>
</evidence>
<dbReference type="GO" id="GO:0039615">
    <property type="term" value="C:T=1 icosahedral viral capsid"/>
    <property type="evidence" value="ECO:0007669"/>
    <property type="project" value="UniProtKB-KW"/>
</dbReference>
<evidence type="ECO:0000256" key="6">
    <source>
        <dbReference type="ARBA" id="ARBA00022890"/>
    </source>
</evidence>
<keyword evidence="5" id="KW-1161">Viral attachment to host cell</keyword>
<keyword evidence="2" id="KW-0946">Virion</keyword>
<dbReference type="GO" id="GO:0075509">
    <property type="term" value="P:endocytosis involved in viral entry into host cell"/>
    <property type="evidence" value="ECO:0007669"/>
    <property type="project" value="UniProtKB-KW"/>
</dbReference>
<comment type="similarity">
    <text evidence="1">Belongs to the circoviridae capsid protein family.</text>
</comment>
<keyword evidence="5" id="KW-1160">Virus entry into host cell</keyword>
<sequence length="234" mass="27302">MARVKRRYSSRRYTRKRYRIRKRKTSKTRRSRRTTSSRLIKLTTERTWITTDNGTDWKPFQFSLTEVTGFMDYKNVFSEFRIVKARLELSKPTDVTHALIVPSRNFAGPKAVADNVTDMNQIVPPQQENALRQTRWQKERYFNLITNKMATGFYPYTMVGTYGPASTSGFNWLRVWNTTKWMPYSWVDGTNIGTGLTFFGPYIVLNTATNAAPQADAYRLPATLTLYVKFRGQK</sequence>
<dbReference type="InterPro" id="IPR003383">
    <property type="entry name" value="Circovirus_capsid"/>
</dbReference>
<keyword evidence="6" id="KW-1164">Virus endocytosis by host</keyword>
<proteinExistence type="inferred from homology"/>
<reference evidence="8" key="1">
    <citation type="submission" date="2020-01" db="EMBL/GenBank/DDBJ databases">
        <title>Viral genomes from wild and zoo birds in China.</title>
        <authorList>
            <person name="Yao Y."/>
            <person name="Shan T."/>
            <person name="Yang S."/>
            <person name="Zhang W."/>
        </authorList>
    </citation>
    <scope>NUCLEOTIDE SEQUENCE</scope>
    <source>
        <strain evidence="8">Sto073CRE1</strain>
    </source>
</reference>
<dbReference type="GO" id="GO:0019069">
    <property type="term" value="P:viral capsid assembly"/>
    <property type="evidence" value="ECO:0007669"/>
    <property type="project" value="InterPro"/>
</dbReference>
<keyword evidence="3" id="KW-1163">Viral penetration into host nucleus</keyword>
<keyword evidence="4" id="KW-1162">Viral penetration into host cytoplasm</keyword>
<comment type="subunit">
    <text evidence="7">Homomultimer. Assembles in the nucleus, presumably in an immature form, then migrates to the cytoplasm once assembled as mature virion. Interacts with Rep; this interaction relocates Rep into the nucleus.</text>
</comment>
<dbReference type="EMBL" id="MT138070">
    <property type="protein sequence ID" value="QKN88893.1"/>
    <property type="molecule type" value="Genomic_DNA"/>
</dbReference>
<evidence type="ECO:0000256" key="7">
    <source>
        <dbReference type="ARBA" id="ARBA00046863"/>
    </source>
</evidence>
<evidence type="ECO:0000256" key="4">
    <source>
        <dbReference type="ARBA" id="ARBA00022595"/>
    </source>
</evidence>